<name>A0A9P9EHJ3_9HYPO</name>
<dbReference type="EMBL" id="JAGMUU010000015">
    <property type="protein sequence ID" value="KAH7137249.1"/>
    <property type="molecule type" value="Genomic_DNA"/>
</dbReference>
<proteinExistence type="predicted"/>
<dbReference type="AlphaFoldDB" id="A0A9P9EHJ3"/>
<keyword evidence="3" id="KW-1185">Reference proteome</keyword>
<sequence length="133" mass="14844">MRLLSFISFPVIARELSGYWISTFDPSRPGQSHTWVSFPLRTIHYTWSSKVETGTIMIRQKLSRSLRIELPIAATNHTWQSVPRMRPKERRAIVTQPSRPSCAGLPPVTSLPSALPAACGNRHGEPTTPSSHA</sequence>
<feature type="region of interest" description="Disordered" evidence="1">
    <location>
        <begin position="95"/>
        <end position="133"/>
    </location>
</feature>
<evidence type="ECO:0000313" key="3">
    <source>
        <dbReference type="Proteomes" id="UP000717696"/>
    </source>
</evidence>
<gene>
    <name evidence="2" type="ORF">B0J13DRAFT_75656</name>
</gene>
<reference evidence="2" key="1">
    <citation type="journal article" date="2021" name="Nat. Commun.">
        <title>Genetic determinants of endophytism in the Arabidopsis root mycobiome.</title>
        <authorList>
            <person name="Mesny F."/>
            <person name="Miyauchi S."/>
            <person name="Thiergart T."/>
            <person name="Pickel B."/>
            <person name="Atanasova L."/>
            <person name="Karlsson M."/>
            <person name="Huettel B."/>
            <person name="Barry K.W."/>
            <person name="Haridas S."/>
            <person name="Chen C."/>
            <person name="Bauer D."/>
            <person name="Andreopoulos W."/>
            <person name="Pangilinan J."/>
            <person name="LaButti K."/>
            <person name="Riley R."/>
            <person name="Lipzen A."/>
            <person name="Clum A."/>
            <person name="Drula E."/>
            <person name="Henrissat B."/>
            <person name="Kohler A."/>
            <person name="Grigoriev I.V."/>
            <person name="Martin F.M."/>
            <person name="Hacquard S."/>
        </authorList>
    </citation>
    <scope>NUCLEOTIDE SEQUENCE</scope>
    <source>
        <strain evidence="2">MPI-CAGE-AT-0021</strain>
    </source>
</reference>
<accession>A0A9P9EHJ3</accession>
<evidence type="ECO:0000256" key="1">
    <source>
        <dbReference type="SAM" id="MobiDB-lite"/>
    </source>
</evidence>
<comment type="caution">
    <text evidence="2">The sequence shown here is derived from an EMBL/GenBank/DDBJ whole genome shotgun (WGS) entry which is preliminary data.</text>
</comment>
<organism evidence="2 3">
    <name type="scientific">Dactylonectria estremocensis</name>
    <dbReference type="NCBI Taxonomy" id="1079267"/>
    <lineage>
        <taxon>Eukaryota</taxon>
        <taxon>Fungi</taxon>
        <taxon>Dikarya</taxon>
        <taxon>Ascomycota</taxon>
        <taxon>Pezizomycotina</taxon>
        <taxon>Sordariomycetes</taxon>
        <taxon>Hypocreomycetidae</taxon>
        <taxon>Hypocreales</taxon>
        <taxon>Nectriaceae</taxon>
        <taxon>Dactylonectria</taxon>
    </lineage>
</organism>
<dbReference type="Proteomes" id="UP000717696">
    <property type="component" value="Unassembled WGS sequence"/>
</dbReference>
<evidence type="ECO:0000313" key="2">
    <source>
        <dbReference type="EMBL" id="KAH7137249.1"/>
    </source>
</evidence>
<protein>
    <submittedName>
        <fullName evidence="2">Uncharacterized protein</fullName>
    </submittedName>
</protein>